<dbReference type="InterPro" id="IPR009628">
    <property type="entry name" value="Phage_tape_measure_N"/>
</dbReference>
<evidence type="ECO:0000313" key="4">
    <source>
        <dbReference type="EMBL" id="ANN78910.1"/>
    </source>
</evidence>
<evidence type="ECO:0000313" key="5">
    <source>
        <dbReference type="Proteomes" id="UP000091926"/>
    </source>
</evidence>
<dbReference type="OrthoDB" id="363355at2"/>
<dbReference type="NCBIfam" id="TIGR01541">
    <property type="entry name" value="tape_meas_lam_C"/>
    <property type="match status" value="1"/>
</dbReference>
<dbReference type="AlphaFoldDB" id="A0A193GGG6"/>
<dbReference type="Proteomes" id="UP000091926">
    <property type="component" value="Chromosome"/>
</dbReference>
<organism evidence="4 5">
    <name type="scientific">Bordetella flabilis</name>
    <dbReference type="NCBI Taxonomy" id="463014"/>
    <lineage>
        <taxon>Bacteria</taxon>
        <taxon>Pseudomonadati</taxon>
        <taxon>Pseudomonadota</taxon>
        <taxon>Betaproteobacteria</taxon>
        <taxon>Burkholderiales</taxon>
        <taxon>Alcaligenaceae</taxon>
        <taxon>Bordetella</taxon>
    </lineage>
</organism>
<name>A0A193GGG6_9BORD</name>
<proteinExistence type="inferred from homology"/>
<dbReference type="InterPro" id="IPR006431">
    <property type="entry name" value="Phage_tape_meas_C"/>
</dbReference>
<reference evidence="4 5" key="1">
    <citation type="submission" date="2016-06" db="EMBL/GenBank/DDBJ databases">
        <title>Complete genome sequences of Bordetella bronchialis and Bordetella flabilis.</title>
        <authorList>
            <person name="LiPuma J.J."/>
            <person name="Spilker T."/>
        </authorList>
    </citation>
    <scope>NUCLEOTIDE SEQUENCE [LARGE SCALE GENOMIC DNA]</scope>
    <source>
        <strain evidence="4 5">AU10664</strain>
    </source>
</reference>
<keyword evidence="1" id="KW-0175">Coiled coil</keyword>
<evidence type="ECO:0000256" key="1">
    <source>
        <dbReference type="SAM" id="Coils"/>
    </source>
</evidence>
<evidence type="ECO:0000259" key="3">
    <source>
        <dbReference type="Pfam" id="PF09718"/>
    </source>
</evidence>
<gene>
    <name evidence="4" type="ORF">BAU07_18880</name>
</gene>
<feature type="domain" description="Bacteriophage tail tape measure C-terminal" evidence="3">
    <location>
        <begin position="698"/>
        <end position="772"/>
    </location>
</feature>
<dbReference type="KEGG" id="bfz:BAU07_18880"/>
<sequence>MAEESLGSAKLEIVVDTSQFDSAIKAAKRSVSDMSTAAQAEYAKLSAAQKRQVDGLIRQADTLGLTRQQQIAYNAALKNVPVAILDELKTKLAATGTAAAAAGKQLNSYGLSAAQQAAALRGVPAQFTDIAVSLQGGQNPLTVLLQQGGQLKDMFGGIAPAARSLAGTIVGLVNPYTLAAGAVAALAAAYSAGSGESQQFQRSLALSGNVSGQTASQLSDLATSIGGVTGSRGKAVDALNQIAAAGAGAGQNIGAIATAAVEMNQATGKAIDATLKEFDSLRTKPAEALAALNEKYNFLTAAVYEQIAALERQGRTQEAVSLAQDTYAAAVKRQADDVKRTLGTLETAWNTITSAAGNAWEAMKGVGRAPTASDLNARLQDANARLAQLNATQGFGTNAGGAAFGDGGRASRGAARNIEREQARLIAEIQMLQQQADEAAIIGVGKRREAEKIAAQQRLDALKQETQTKKEQRDKEIAQVQRDAQLTGMSLMDQQKLIEQINEKYKDPAVKQYTDDAATKLLQSFREGDAALKAQLDSQEKLGTWAQKRAEFEQQIADLKTKSVLTADQKSLLARQDELRAALDINVADEKALKTRQESVRLAALEQSLSLQLANDRQQYGDQLAAFGLGTKEQQQLRSRQGLYRDYSRQLDQVTLQRTSGQISEDGFQQQSAALRQALNDRLGALTDFYVEQDKLQGSWVLGFEHAYADFVDQGASAYEQAGQAFKSVTGGMEEAFSNFVTTGKLDFKSLANSIISDLARIAAKQAIVGAIGSIAGAIAGGGSSGLGSATAGDLSSAGMVNGVSSSAGDSGIMYFDDGGYTGPGGKYEPAGIVHKGEYVLNAEATSRLGVAALDKINRGYADGGYVTPLRTSISSGPSAGPGGTTVNLTVNYQADGQESQEGQANDFANGLSDVVRTYIDRQIAMSWKQGGSSWNAVNGRPA</sequence>
<keyword evidence="5" id="KW-1185">Reference proteome</keyword>
<dbReference type="HAMAP" id="MF_04138">
    <property type="entry name" value="TMP_LAMBDA"/>
    <property type="match status" value="1"/>
</dbReference>
<dbReference type="RefSeq" id="WP_066660868.1">
    <property type="nucleotide sequence ID" value="NZ_CBCSCL010000012.1"/>
</dbReference>
<dbReference type="Pfam" id="PF06791">
    <property type="entry name" value="TMP_2"/>
    <property type="match status" value="1"/>
</dbReference>
<dbReference type="STRING" id="463014.BAU07_18880"/>
<dbReference type="InterPro" id="IPR043680">
    <property type="entry name" value="GpH_LAMBDA"/>
</dbReference>
<dbReference type="Pfam" id="PF09718">
    <property type="entry name" value="Tape_meas_lam_C"/>
    <property type="match status" value="1"/>
</dbReference>
<feature type="coiled-coil region" evidence="1">
    <location>
        <begin position="372"/>
        <end position="483"/>
    </location>
</feature>
<dbReference type="Pfam" id="PF24622">
    <property type="entry name" value="TMP_4"/>
    <property type="match status" value="1"/>
</dbReference>
<protein>
    <submittedName>
        <fullName evidence="4">Phage tail tape measure protein</fullName>
    </submittedName>
</protein>
<accession>A0A193GGG6</accession>
<dbReference type="EMBL" id="CP016172">
    <property type="protein sequence ID" value="ANN78910.1"/>
    <property type="molecule type" value="Genomic_DNA"/>
</dbReference>
<evidence type="ECO:0000259" key="2">
    <source>
        <dbReference type="Pfam" id="PF06791"/>
    </source>
</evidence>
<feature type="domain" description="Bacteriophage tail tape measure N-terminal" evidence="2">
    <location>
        <begin position="105"/>
        <end position="307"/>
    </location>
</feature>